<comment type="caution">
    <text evidence="1">The sequence shown here is derived from an EMBL/GenBank/DDBJ whole genome shotgun (WGS) entry which is preliminary data.</text>
</comment>
<accession>A0A327Y9T0</accession>
<evidence type="ECO:0000313" key="1">
    <source>
        <dbReference type="EMBL" id="RAK17191.1"/>
    </source>
</evidence>
<reference evidence="1 2" key="1">
    <citation type="submission" date="2018-06" db="EMBL/GenBank/DDBJ databases">
        <title>Genomic Encyclopedia of Type Strains, Phase III (KMG-III): the genomes of soil and plant-associated and newly described type strains.</title>
        <authorList>
            <person name="Whitman W."/>
        </authorList>
    </citation>
    <scope>NUCLEOTIDE SEQUENCE [LARGE SCALE GENOMIC DNA]</scope>
    <source>
        <strain evidence="1 2">CGMCC 1.8979</strain>
    </source>
</reference>
<protein>
    <submittedName>
        <fullName evidence="1">Uncharacterized protein</fullName>
    </submittedName>
</protein>
<name>A0A327Y9T0_9BACL</name>
<evidence type="ECO:0000313" key="2">
    <source>
        <dbReference type="Proteomes" id="UP000248555"/>
    </source>
</evidence>
<dbReference type="Proteomes" id="UP000248555">
    <property type="component" value="Unassembled WGS sequence"/>
</dbReference>
<gene>
    <name evidence="1" type="ORF">B0I26_11355</name>
</gene>
<proteinExistence type="predicted"/>
<dbReference type="EMBL" id="QLMH01000013">
    <property type="protein sequence ID" value="RAK17191.1"/>
    <property type="molecule type" value="Genomic_DNA"/>
</dbReference>
<sequence>MVKEKLIHNEPFEFEEWYWTINRKVYHIHKYRCIDCDEEAGYYYDYIILKVKDEQGKDLCYIKKYNRDNLMSFFCDPYAIFKEDLSQMLKLLKVKYSVKKFCYFIVGSGYQRIDKFKL</sequence>
<organism evidence="1 2">
    <name type="scientific">Paranoxybacillus vitaminiphilus</name>
    <dbReference type="NCBI Taxonomy" id="581036"/>
    <lineage>
        <taxon>Bacteria</taxon>
        <taxon>Bacillati</taxon>
        <taxon>Bacillota</taxon>
        <taxon>Bacilli</taxon>
        <taxon>Bacillales</taxon>
        <taxon>Anoxybacillaceae</taxon>
        <taxon>Paranoxybacillus</taxon>
    </lineage>
</organism>
<keyword evidence="2" id="KW-1185">Reference proteome</keyword>
<dbReference type="AlphaFoldDB" id="A0A327Y9T0"/>